<dbReference type="Proteomes" id="UP000808914">
    <property type="component" value="Unassembled WGS sequence"/>
</dbReference>
<keyword evidence="1" id="KW-0472">Membrane</keyword>
<name>A0ABS2Q2Y4_9BACL</name>
<evidence type="ECO:0000313" key="3">
    <source>
        <dbReference type="EMBL" id="MBM7646655.1"/>
    </source>
</evidence>
<dbReference type="InterPro" id="IPR054331">
    <property type="entry name" value="LiaF_TM"/>
</dbReference>
<dbReference type="EMBL" id="JAFBER010000025">
    <property type="protein sequence ID" value="MBM7646655.1"/>
    <property type="molecule type" value="Genomic_DNA"/>
</dbReference>
<keyword evidence="1" id="KW-0812">Transmembrane</keyword>
<organism evidence="3 4">
    <name type="scientific">Scopulibacillus daqui</name>
    <dbReference type="NCBI Taxonomy" id="1469162"/>
    <lineage>
        <taxon>Bacteria</taxon>
        <taxon>Bacillati</taxon>
        <taxon>Bacillota</taxon>
        <taxon>Bacilli</taxon>
        <taxon>Bacillales</taxon>
        <taxon>Sporolactobacillaceae</taxon>
        <taxon>Scopulibacillus</taxon>
    </lineage>
</organism>
<dbReference type="Pfam" id="PF22570">
    <property type="entry name" value="LiaF-TM"/>
    <property type="match status" value="1"/>
</dbReference>
<comment type="caution">
    <text evidence="3">The sequence shown here is derived from an EMBL/GenBank/DDBJ whole genome shotgun (WGS) entry which is preliminary data.</text>
</comment>
<protein>
    <submittedName>
        <fullName evidence="3">Membrane protein</fullName>
    </submittedName>
</protein>
<evidence type="ECO:0000259" key="2">
    <source>
        <dbReference type="Pfam" id="PF22570"/>
    </source>
</evidence>
<feature type="transmembrane region" description="Helical" evidence="1">
    <location>
        <begin position="59"/>
        <end position="91"/>
    </location>
</feature>
<keyword evidence="1" id="KW-1133">Transmembrane helix</keyword>
<reference evidence="3 4" key="1">
    <citation type="submission" date="2021-01" db="EMBL/GenBank/DDBJ databases">
        <title>Genomic Encyclopedia of Type Strains, Phase IV (KMG-IV): sequencing the most valuable type-strain genomes for metagenomic binning, comparative biology and taxonomic classification.</title>
        <authorList>
            <person name="Goeker M."/>
        </authorList>
    </citation>
    <scope>NUCLEOTIDE SEQUENCE [LARGE SCALE GENOMIC DNA]</scope>
    <source>
        <strain evidence="3 4">DSM 28236</strain>
    </source>
</reference>
<keyword evidence="4" id="KW-1185">Reference proteome</keyword>
<sequence length="138" mass="15013">MSLNFKSAVGMILLIIGAVGILGMLGIHIGGLIPFALSIIFIYFGAKKLKTSSTNGQKILGVIALIIGLLMFVGLLPLLVSFAVSAVLVYFGWKLIKSDPEPAPALTDEAGHTYKDVNLESNFDKEWKDFLKRHNDNH</sequence>
<feature type="transmembrane region" description="Helical" evidence="1">
    <location>
        <begin position="12"/>
        <end position="44"/>
    </location>
</feature>
<evidence type="ECO:0000313" key="4">
    <source>
        <dbReference type="Proteomes" id="UP000808914"/>
    </source>
</evidence>
<proteinExistence type="predicted"/>
<evidence type="ECO:0000256" key="1">
    <source>
        <dbReference type="SAM" id="Phobius"/>
    </source>
</evidence>
<gene>
    <name evidence="3" type="ORF">JOD45_002887</name>
</gene>
<accession>A0ABS2Q2Y4</accession>
<dbReference type="RefSeq" id="WP_205004535.1">
    <property type="nucleotide sequence ID" value="NZ_JAFBER010000025.1"/>
</dbReference>
<feature type="domain" description="LiaF transmembrane" evidence="2">
    <location>
        <begin position="9"/>
        <end position="98"/>
    </location>
</feature>